<protein>
    <submittedName>
        <fullName evidence="2">Uncharacterized protein</fullName>
    </submittedName>
</protein>
<dbReference type="AlphaFoldDB" id="A0A4S8LSY1"/>
<evidence type="ECO:0000256" key="1">
    <source>
        <dbReference type="SAM" id="Phobius"/>
    </source>
</evidence>
<dbReference type="OrthoDB" id="2624269at2759"/>
<keyword evidence="1" id="KW-0472">Membrane</keyword>
<gene>
    <name evidence="2" type="ORF">K435DRAFT_671797</name>
</gene>
<dbReference type="EMBL" id="ML179272">
    <property type="protein sequence ID" value="THU92639.1"/>
    <property type="molecule type" value="Genomic_DNA"/>
</dbReference>
<accession>A0A4S8LSY1</accession>
<proteinExistence type="predicted"/>
<evidence type="ECO:0000313" key="2">
    <source>
        <dbReference type="EMBL" id="THU92639.1"/>
    </source>
</evidence>
<sequence length="378" mass="42549">MSPQPHAECRNGHDQNIIFTSLQLLAEPWAWPNGDFGMDLNHEEFVSTNGLAVQWPMRSASGSNGRGSHIKGSITSETIWDGKESKKYCKGSVSCLNHSCDITTRPKVDSPAFTKQKEEGVCQCGSSLVWKKSQEQKDVETLWNNRPDLKPIALLSGPKLANGFASGGGDLTQSGKNSDHWRYQLRKLSSKMKAENGHWFLEQFDNWRERHGDYIKMRACTIGSEGGITVIAFHTDWMRNQLLPKDELQSSLFPVQGLVTDGAHKFWSNQKSILIMTSSYSPVIDFWVPGMFSFSNGATAEHYRHHFYAVFLGIDEAATAAGMVLENEFFVMVGICIYIIASYCILNHNLIIQVVDFSDPQRVGFILAFVDFWKLKYC</sequence>
<organism evidence="2 3">
    <name type="scientific">Dendrothele bispora (strain CBS 962.96)</name>
    <dbReference type="NCBI Taxonomy" id="1314807"/>
    <lineage>
        <taxon>Eukaryota</taxon>
        <taxon>Fungi</taxon>
        <taxon>Dikarya</taxon>
        <taxon>Basidiomycota</taxon>
        <taxon>Agaricomycotina</taxon>
        <taxon>Agaricomycetes</taxon>
        <taxon>Agaricomycetidae</taxon>
        <taxon>Agaricales</taxon>
        <taxon>Agaricales incertae sedis</taxon>
        <taxon>Dendrothele</taxon>
    </lineage>
</organism>
<keyword evidence="1" id="KW-0812">Transmembrane</keyword>
<name>A0A4S8LSY1_DENBC</name>
<evidence type="ECO:0000313" key="3">
    <source>
        <dbReference type="Proteomes" id="UP000297245"/>
    </source>
</evidence>
<keyword evidence="3" id="KW-1185">Reference proteome</keyword>
<feature type="transmembrane region" description="Helical" evidence="1">
    <location>
        <begin position="329"/>
        <end position="346"/>
    </location>
</feature>
<dbReference type="Proteomes" id="UP000297245">
    <property type="component" value="Unassembled WGS sequence"/>
</dbReference>
<reference evidence="2 3" key="1">
    <citation type="journal article" date="2019" name="Nat. Ecol. Evol.">
        <title>Megaphylogeny resolves global patterns of mushroom evolution.</title>
        <authorList>
            <person name="Varga T."/>
            <person name="Krizsan K."/>
            <person name="Foldi C."/>
            <person name="Dima B."/>
            <person name="Sanchez-Garcia M."/>
            <person name="Sanchez-Ramirez S."/>
            <person name="Szollosi G.J."/>
            <person name="Szarkandi J.G."/>
            <person name="Papp V."/>
            <person name="Albert L."/>
            <person name="Andreopoulos W."/>
            <person name="Angelini C."/>
            <person name="Antonin V."/>
            <person name="Barry K.W."/>
            <person name="Bougher N.L."/>
            <person name="Buchanan P."/>
            <person name="Buyck B."/>
            <person name="Bense V."/>
            <person name="Catcheside P."/>
            <person name="Chovatia M."/>
            <person name="Cooper J."/>
            <person name="Damon W."/>
            <person name="Desjardin D."/>
            <person name="Finy P."/>
            <person name="Geml J."/>
            <person name="Haridas S."/>
            <person name="Hughes K."/>
            <person name="Justo A."/>
            <person name="Karasinski D."/>
            <person name="Kautmanova I."/>
            <person name="Kiss B."/>
            <person name="Kocsube S."/>
            <person name="Kotiranta H."/>
            <person name="LaButti K.M."/>
            <person name="Lechner B.E."/>
            <person name="Liimatainen K."/>
            <person name="Lipzen A."/>
            <person name="Lukacs Z."/>
            <person name="Mihaltcheva S."/>
            <person name="Morgado L.N."/>
            <person name="Niskanen T."/>
            <person name="Noordeloos M.E."/>
            <person name="Ohm R.A."/>
            <person name="Ortiz-Santana B."/>
            <person name="Ovrebo C."/>
            <person name="Racz N."/>
            <person name="Riley R."/>
            <person name="Savchenko A."/>
            <person name="Shiryaev A."/>
            <person name="Soop K."/>
            <person name="Spirin V."/>
            <person name="Szebenyi C."/>
            <person name="Tomsovsky M."/>
            <person name="Tulloss R.E."/>
            <person name="Uehling J."/>
            <person name="Grigoriev I.V."/>
            <person name="Vagvolgyi C."/>
            <person name="Papp T."/>
            <person name="Martin F.M."/>
            <person name="Miettinen O."/>
            <person name="Hibbett D.S."/>
            <person name="Nagy L.G."/>
        </authorList>
    </citation>
    <scope>NUCLEOTIDE SEQUENCE [LARGE SCALE GENOMIC DNA]</scope>
    <source>
        <strain evidence="2 3">CBS 962.96</strain>
    </source>
</reference>
<keyword evidence="1" id="KW-1133">Transmembrane helix</keyword>